<evidence type="ECO:0000313" key="3">
    <source>
        <dbReference type="Proteomes" id="UP001310890"/>
    </source>
</evidence>
<name>A0AAN7YPP6_9PEZI</name>
<dbReference type="PANTHER" id="PTHR48100">
    <property type="entry name" value="BROAD-SPECIFICITY PHOSPHATASE YOR283W-RELATED"/>
    <property type="match status" value="1"/>
</dbReference>
<dbReference type="SUPFAM" id="SSF53254">
    <property type="entry name" value="Phosphoglycerate mutase-like"/>
    <property type="match status" value="1"/>
</dbReference>
<gene>
    <name evidence="2" type="ORF">LTR62_003496</name>
</gene>
<dbReference type="InterPro" id="IPR013078">
    <property type="entry name" value="His_Pase_superF_clade-1"/>
</dbReference>
<dbReference type="Pfam" id="PF00300">
    <property type="entry name" value="His_Phos_1"/>
    <property type="match status" value="1"/>
</dbReference>
<dbReference type="AlphaFoldDB" id="A0AAN7YPP6"/>
<accession>A0AAN7YPP6</accession>
<dbReference type="Gene3D" id="3.40.50.1240">
    <property type="entry name" value="Phosphoglycerate mutase-like"/>
    <property type="match status" value="1"/>
</dbReference>
<evidence type="ECO:0000256" key="1">
    <source>
        <dbReference type="SAM" id="MobiDB-lite"/>
    </source>
</evidence>
<dbReference type="GO" id="GO:0005737">
    <property type="term" value="C:cytoplasm"/>
    <property type="evidence" value="ECO:0007669"/>
    <property type="project" value="TreeGrafter"/>
</dbReference>
<protein>
    <submittedName>
        <fullName evidence="2">Uncharacterized protein</fullName>
    </submittedName>
</protein>
<dbReference type="PANTHER" id="PTHR48100:SF54">
    <property type="entry name" value="PHOSPHATASE SPAC5H10.03-RELATED"/>
    <property type="match status" value="1"/>
</dbReference>
<dbReference type="InterPro" id="IPR029033">
    <property type="entry name" value="His_PPase_superfam"/>
</dbReference>
<evidence type="ECO:0000313" key="2">
    <source>
        <dbReference type="EMBL" id="KAK5113396.1"/>
    </source>
</evidence>
<dbReference type="CDD" id="cd07067">
    <property type="entry name" value="HP_PGM_like"/>
    <property type="match status" value="1"/>
</dbReference>
<dbReference type="SMART" id="SM00855">
    <property type="entry name" value="PGAM"/>
    <property type="match status" value="1"/>
</dbReference>
<sequence>MTQQKKVALQLLHRLEALLKHLAHRKRIRKARSKNSFLSLSPTAAMTPTLHLVRHAQGFHNLNVANHIIHDPVLTPLGEEQCRTLAANFPYHDRVEAVVASPMKRTIATALLGFSQDLQRTGTKLICLPEVQETSDLPCDTGSSVEELREFFAGKPVDFSLVAPDWNSKKGKFAAKERAIEARAREARRWLMRRLEKEVVVCGYLHYFTEDWADSNRFNGTGWANTEYRSYTFSSFEPEEAHLVETEESKARRSGSGKALDREERAQVLPEGVPKL</sequence>
<proteinExistence type="predicted"/>
<feature type="region of interest" description="Disordered" evidence="1">
    <location>
        <begin position="243"/>
        <end position="276"/>
    </location>
</feature>
<dbReference type="GO" id="GO:0016791">
    <property type="term" value="F:phosphatase activity"/>
    <property type="evidence" value="ECO:0007669"/>
    <property type="project" value="TreeGrafter"/>
</dbReference>
<comment type="caution">
    <text evidence="2">The sequence shown here is derived from an EMBL/GenBank/DDBJ whole genome shotgun (WGS) entry which is preliminary data.</text>
</comment>
<organism evidence="2 3">
    <name type="scientific">Meristemomyces frigidus</name>
    <dbReference type="NCBI Taxonomy" id="1508187"/>
    <lineage>
        <taxon>Eukaryota</taxon>
        <taxon>Fungi</taxon>
        <taxon>Dikarya</taxon>
        <taxon>Ascomycota</taxon>
        <taxon>Pezizomycotina</taxon>
        <taxon>Dothideomycetes</taxon>
        <taxon>Dothideomycetidae</taxon>
        <taxon>Mycosphaerellales</taxon>
        <taxon>Teratosphaeriaceae</taxon>
        <taxon>Meristemomyces</taxon>
    </lineage>
</organism>
<dbReference type="Proteomes" id="UP001310890">
    <property type="component" value="Unassembled WGS sequence"/>
</dbReference>
<reference evidence="2" key="1">
    <citation type="submission" date="2023-08" db="EMBL/GenBank/DDBJ databases">
        <title>Black Yeasts Isolated from many extreme environments.</title>
        <authorList>
            <person name="Coleine C."/>
            <person name="Stajich J.E."/>
            <person name="Selbmann L."/>
        </authorList>
    </citation>
    <scope>NUCLEOTIDE SEQUENCE</scope>
    <source>
        <strain evidence="2">CCFEE 5401</strain>
    </source>
</reference>
<dbReference type="EMBL" id="JAVRRL010000024">
    <property type="protein sequence ID" value="KAK5113396.1"/>
    <property type="molecule type" value="Genomic_DNA"/>
</dbReference>
<dbReference type="InterPro" id="IPR050275">
    <property type="entry name" value="PGM_Phosphatase"/>
</dbReference>